<dbReference type="InterPro" id="IPR001828">
    <property type="entry name" value="ANF_lig-bd_rcpt"/>
</dbReference>
<dbReference type="PaxDb" id="2903-EOD11181"/>
<feature type="transmembrane region" description="Helical" evidence="8">
    <location>
        <begin position="498"/>
        <end position="519"/>
    </location>
</feature>
<evidence type="ECO:0000313" key="11">
    <source>
        <dbReference type="Proteomes" id="UP000013827"/>
    </source>
</evidence>
<dbReference type="RefSeq" id="XP_005763610.1">
    <property type="nucleotide sequence ID" value="XM_005763553.1"/>
</dbReference>
<dbReference type="GO" id="GO:0016020">
    <property type="term" value="C:membrane"/>
    <property type="evidence" value="ECO:0007669"/>
    <property type="project" value="UniProtKB-SubCell"/>
</dbReference>
<keyword evidence="3 8" id="KW-1133">Transmembrane helix</keyword>
<dbReference type="PROSITE" id="PS51996">
    <property type="entry name" value="TR_MART"/>
    <property type="match status" value="1"/>
</dbReference>
<sequence length="862" mass="92505">MALASVNVSLAILTWQSDAKASANNCAFDWVVAGACWLTLPFAQAIVAVALTAVTDFNSRESAALPVLGSLKGCDKQLQFRLLDSGGTAAKADLSLGDLSGTDVVIGPVLDTVSTTTATSTGARGIPQISYGSTSADLSDTVLYPRFMRTIPSDVAAASGLCSFWKRELGLSTVAVIHEQTTYGRAYESAAKAACQEGGLTVVSEEFSEDASIRDDSIRSAVDSLSSSGAKAVLVLALNQYSIRLMVERAVNTGLLRTGTSWVFTDKVGAATLEIDGGAPLSEAARIALNGSLQIKAVGATDGNPQWTKFANERWATLQPRDFNPFLPADWQIRDDFFSTVNPKTSALLRDGSVFAYDAIIAAGLLSCKVAPTGPLPASFGTLFWESKQNLSFDGLSGRVEFDEKGDRSNANVQLFNLLDQDGFSEKYVAQFSNGTWTWDGGSRESSGVIYNFGEVEPPFDASPPPPHPPPLPPSTPPPPFAPSFLAVGGEGLLSRSVVSAICAVGACALLLLCLYFALRRKRPVVVAPKDELHRMESEITEVFNRMSGRFNAEEVTLTNILDSYDRFASAPRELVFGRPAQAALGVEAYMCVPEIIVHQGRIDGTAAIVSEVSLAGTDVDKECLAYVLYAEAGSSDLTFQGGLKRDCDENGAVLESRTVCDGAARRGMLLRDFVAHEHSRLANLEQAHVVALRLYTTAAFESINNPLRDWARYERGEPHPLPATVALLRDALTKLRSVEAEVSRESASSQLLLYRGMKDVAAPDSFMADGGTELAPMSTTSDLSVALRYSASRTMTSDHVLLRLITDSFYDRGPNVSFLSAFPNEAEYLFPPLTYLQPTGRTETVAACGMSYQVVDVKPRV</sequence>
<dbReference type="Proteomes" id="UP000013827">
    <property type="component" value="Unassembled WGS sequence"/>
</dbReference>
<proteinExistence type="predicted"/>
<evidence type="ECO:0000259" key="9">
    <source>
        <dbReference type="Pfam" id="PF01094"/>
    </source>
</evidence>
<dbReference type="PRINTS" id="PR00248">
    <property type="entry name" value="GPCRMGR"/>
</dbReference>
<evidence type="ECO:0000256" key="6">
    <source>
        <dbReference type="ARBA" id="ARBA00023180"/>
    </source>
</evidence>
<evidence type="ECO:0000256" key="1">
    <source>
        <dbReference type="ARBA" id="ARBA00004141"/>
    </source>
</evidence>
<protein>
    <recommendedName>
        <fullName evidence="9">Receptor ligand binding region domain-containing protein</fullName>
    </recommendedName>
</protein>
<name>A0A0D3IIU6_EMIH1</name>
<dbReference type="HOGENOM" id="CLU_016525_0_0_1"/>
<dbReference type="AlphaFoldDB" id="A0A0D3IIU6"/>
<comment type="subcellular location">
    <subcellularLocation>
        <location evidence="1">Membrane</location>
        <topology evidence="1">Multi-pass membrane protein</topology>
    </subcellularLocation>
</comment>
<feature type="compositionally biased region" description="Pro residues" evidence="7">
    <location>
        <begin position="461"/>
        <end position="478"/>
    </location>
</feature>
<evidence type="ECO:0000313" key="10">
    <source>
        <dbReference type="EnsemblProtists" id="EOD11181"/>
    </source>
</evidence>
<evidence type="ECO:0000256" key="2">
    <source>
        <dbReference type="ARBA" id="ARBA00022692"/>
    </source>
</evidence>
<dbReference type="KEGG" id="ehx:EMIHUDRAFT_104922"/>
<dbReference type="GO" id="GO:0004930">
    <property type="term" value="F:G protein-coupled receptor activity"/>
    <property type="evidence" value="ECO:0007669"/>
    <property type="project" value="InterPro"/>
</dbReference>
<evidence type="ECO:0000256" key="3">
    <source>
        <dbReference type="ARBA" id="ARBA00022989"/>
    </source>
</evidence>
<dbReference type="SUPFAM" id="SSF53822">
    <property type="entry name" value="Periplasmic binding protein-like I"/>
    <property type="match status" value="1"/>
</dbReference>
<keyword evidence="4 8" id="KW-0472">Membrane</keyword>
<organism evidence="10 11">
    <name type="scientific">Emiliania huxleyi (strain CCMP1516)</name>
    <dbReference type="NCBI Taxonomy" id="280463"/>
    <lineage>
        <taxon>Eukaryota</taxon>
        <taxon>Haptista</taxon>
        <taxon>Haptophyta</taxon>
        <taxon>Prymnesiophyceae</taxon>
        <taxon>Isochrysidales</taxon>
        <taxon>Noelaerhabdaceae</taxon>
        <taxon>Emiliania</taxon>
    </lineage>
</organism>
<keyword evidence="11" id="KW-1185">Reference proteome</keyword>
<evidence type="ECO:0000256" key="7">
    <source>
        <dbReference type="SAM" id="MobiDB-lite"/>
    </source>
</evidence>
<evidence type="ECO:0000256" key="5">
    <source>
        <dbReference type="ARBA" id="ARBA00023170"/>
    </source>
</evidence>
<dbReference type="PANTHER" id="PTHR24060">
    <property type="entry name" value="METABOTROPIC GLUTAMATE RECEPTOR"/>
    <property type="match status" value="1"/>
</dbReference>
<reference evidence="11" key="1">
    <citation type="journal article" date="2013" name="Nature">
        <title>Pan genome of the phytoplankton Emiliania underpins its global distribution.</title>
        <authorList>
            <person name="Read B.A."/>
            <person name="Kegel J."/>
            <person name="Klute M.J."/>
            <person name="Kuo A."/>
            <person name="Lefebvre S.C."/>
            <person name="Maumus F."/>
            <person name="Mayer C."/>
            <person name="Miller J."/>
            <person name="Monier A."/>
            <person name="Salamov A."/>
            <person name="Young J."/>
            <person name="Aguilar M."/>
            <person name="Claverie J.M."/>
            <person name="Frickenhaus S."/>
            <person name="Gonzalez K."/>
            <person name="Herman E.K."/>
            <person name="Lin Y.C."/>
            <person name="Napier J."/>
            <person name="Ogata H."/>
            <person name="Sarno A.F."/>
            <person name="Shmutz J."/>
            <person name="Schroeder D."/>
            <person name="de Vargas C."/>
            <person name="Verret F."/>
            <person name="von Dassow P."/>
            <person name="Valentin K."/>
            <person name="Van de Peer Y."/>
            <person name="Wheeler G."/>
            <person name="Dacks J.B."/>
            <person name="Delwiche C.F."/>
            <person name="Dyhrman S.T."/>
            <person name="Glockner G."/>
            <person name="John U."/>
            <person name="Richards T."/>
            <person name="Worden A.Z."/>
            <person name="Zhang X."/>
            <person name="Grigoriev I.V."/>
            <person name="Allen A.E."/>
            <person name="Bidle K."/>
            <person name="Borodovsky M."/>
            <person name="Bowler C."/>
            <person name="Brownlee C."/>
            <person name="Cock J.M."/>
            <person name="Elias M."/>
            <person name="Gladyshev V.N."/>
            <person name="Groth M."/>
            <person name="Guda C."/>
            <person name="Hadaegh A."/>
            <person name="Iglesias-Rodriguez M.D."/>
            <person name="Jenkins J."/>
            <person name="Jones B.M."/>
            <person name="Lawson T."/>
            <person name="Leese F."/>
            <person name="Lindquist E."/>
            <person name="Lobanov A."/>
            <person name="Lomsadze A."/>
            <person name="Malik S.B."/>
            <person name="Marsh M.E."/>
            <person name="Mackinder L."/>
            <person name="Mock T."/>
            <person name="Mueller-Roeber B."/>
            <person name="Pagarete A."/>
            <person name="Parker M."/>
            <person name="Probert I."/>
            <person name="Quesneville H."/>
            <person name="Raines C."/>
            <person name="Rensing S.A."/>
            <person name="Riano-Pachon D.M."/>
            <person name="Richier S."/>
            <person name="Rokitta S."/>
            <person name="Shiraiwa Y."/>
            <person name="Soanes D.M."/>
            <person name="van der Giezen M."/>
            <person name="Wahlund T.M."/>
            <person name="Williams B."/>
            <person name="Wilson W."/>
            <person name="Wolfe G."/>
            <person name="Wurch L.L."/>
        </authorList>
    </citation>
    <scope>NUCLEOTIDE SEQUENCE</scope>
</reference>
<dbReference type="GeneID" id="17257306"/>
<dbReference type="EnsemblProtists" id="EOD11181">
    <property type="protein sequence ID" value="EOD11181"/>
    <property type="gene ID" value="EMIHUDRAFT_104922"/>
</dbReference>
<accession>A0A0D3IIU6</accession>
<reference evidence="10" key="2">
    <citation type="submission" date="2024-10" db="UniProtKB">
        <authorList>
            <consortium name="EnsemblProtists"/>
        </authorList>
    </citation>
    <scope>IDENTIFICATION</scope>
</reference>
<evidence type="ECO:0000256" key="4">
    <source>
        <dbReference type="ARBA" id="ARBA00023136"/>
    </source>
</evidence>
<dbReference type="eggNOG" id="KOG1056">
    <property type="taxonomic scope" value="Eukaryota"/>
</dbReference>
<dbReference type="InterPro" id="IPR028082">
    <property type="entry name" value="Peripla_BP_I"/>
</dbReference>
<dbReference type="Pfam" id="PF01094">
    <property type="entry name" value="ANF_receptor"/>
    <property type="match status" value="1"/>
</dbReference>
<dbReference type="SUPFAM" id="SSF56399">
    <property type="entry name" value="ADP-ribosylation"/>
    <property type="match status" value="1"/>
</dbReference>
<evidence type="ECO:0000256" key="8">
    <source>
        <dbReference type="SAM" id="Phobius"/>
    </source>
</evidence>
<feature type="domain" description="Receptor ligand binding region" evidence="9">
    <location>
        <begin position="77"/>
        <end position="418"/>
    </location>
</feature>
<dbReference type="InterPro" id="IPR050726">
    <property type="entry name" value="mGluR"/>
</dbReference>
<keyword evidence="5" id="KW-0675">Receptor</keyword>
<dbReference type="STRING" id="2903.R1DK07"/>
<keyword evidence="6" id="KW-0325">Glycoprotein</keyword>
<dbReference type="Gene3D" id="3.40.50.2300">
    <property type="match status" value="3"/>
</dbReference>
<dbReference type="Gene3D" id="3.90.176.10">
    <property type="entry name" value="Toxin ADP-ribosyltransferase, Chain A, domain 1"/>
    <property type="match status" value="1"/>
</dbReference>
<keyword evidence="2 8" id="KW-0812">Transmembrane</keyword>
<feature type="region of interest" description="Disordered" evidence="7">
    <location>
        <begin position="459"/>
        <end position="478"/>
    </location>
</feature>
<dbReference type="InterPro" id="IPR000337">
    <property type="entry name" value="GPCR_3"/>
</dbReference>